<evidence type="ECO:0000256" key="3">
    <source>
        <dbReference type="ARBA" id="ARBA00023326"/>
    </source>
</evidence>
<dbReference type="SUPFAM" id="SSF48208">
    <property type="entry name" value="Six-hairpin glycosidases"/>
    <property type="match status" value="1"/>
</dbReference>
<feature type="domain" description="Cellulase Ig-like" evidence="5">
    <location>
        <begin position="8"/>
        <end position="85"/>
    </location>
</feature>
<proteinExistence type="inferred from homology"/>
<organism evidence="6 7">
    <name type="scientific">Paractinoplanes globisporus</name>
    <dbReference type="NCBI Taxonomy" id="113565"/>
    <lineage>
        <taxon>Bacteria</taxon>
        <taxon>Bacillati</taxon>
        <taxon>Actinomycetota</taxon>
        <taxon>Actinomycetes</taxon>
        <taxon>Micromonosporales</taxon>
        <taxon>Micromonosporaceae</taxon>
        <taxon>Paractinoplanes</taxon>
    </lineage>
</organism>
<keyword evidence="2" id="KW-0119">Carbohydrate metabolism</keyword>
<dbReference type="CDD" id="cd02850">
    <property type="entry name" value="E_set_Cellulase_N"/>
    <property type="match status" value="1"/>
</dbReference>
<protein>
    <submittedName>
        <fullName evidence="6">Glycoside hydrolase family 9 protein</fullName>
    </submittedName>
</protein>
<dbReference type="EMBL" id="JBIAZU010000004">
    <property type="protein sequence ID" value="MFF5292017.1"/>
    <property type="molecule type" value="Genomic_DNA"/>
</dbReference>
<comment type="similarity">
    <text evidence="1">Belongs to the glycosyl hydrolase 9 (cellulase E) family.</text>
</comment>
<accession>A0ABW6WFD6</accession>
<dbReference type="GO" id="GO:0016787">
    <property type="term" value="F:hydrolase activity"/>
    <property type="evidence" value="ECO:0007669"/>
    <property type="project" value="UniProtKB-KW"/>
</dbReference>
<reference evidence="6 7" key="1">
    <citation type="submission" date="2024-10" db="EMBL/GenBank/DDBJ databases">
        <title>The Natural Products Discovery Center: Release of the First 8490 Sequenced Strains for Exploring Actinobacteria Biosynthetic Diversity.</title>
        <authorList>
            <person name="Kalkreuter E."/>
            <person name="Kautsar S.A."/>
            <person name="Yang D."/>
            <person name="Bader C.D."/>
            <person name="Teijaro C.N."/>
            <person name="Fluegel L."/>
            <person name="Davis C.M."/>
            <person name="Simpson J.R."/>
            <person name="Lauterbach L."/>
            <person name="Steele A.D."/>
            <person name="Gui C."/>
            <person name="Meng S."/>
            <person name="Li G."/>
            <person name="Viehrig K."/>
            <person name="Ye F."/>
            <person name="Su P."/>
            <person name="Kiefer A.F."/>
            <person name="Nichols A."/>
            <person name="Cepeda A.J."/>
            <person name="Yan W."/>
            <person name="Fan B."/>
            <person name="Jiang Y."/>
            <person name="Adhikari A."/>
            <person name="Zheng C.-J."/>
            <person name="Schuster L."/>
            <person name="Cowan T.M."/>
            <person name="Smanski M.J."/>
            <person name="Chevrette M.G."/>
            <person name="De Carvalho L.P.S."/>
            <person name="Shen B."/>
        </authorList>
    </citation>
    <scope>NUCLEOTIDE SEQUENCE [LARGE SCALE GENOMIC DNA]</scope>
    <source>
        <strain evidence="6 7">NPDC000087</strain>
    </source>
</reference>
<dbReference type="Gene3D" id="1.50.10.10">
    <property type="match status" value="1"/>
</dbReference>
<keyword evidence="6" id="KW-0378">Hydrolase</keyword>
<dbReference type="InterPro" id="IPR012341">
    <property type="entry name" value="6hp_glycosidase-like_sf"/>
</dbReference>
<evidence type="ECO:0000313" key="7">
    <source>
        <dbReference type="Proteomes" id="UP001602245"/>
    </source>
</evidence>
<dbReference type="InterPro" id="IPR001701">
    <property type="entry name" value="Glyco_hydro_9"/>
</dbReference>
<evidence type="ECO:0000313" key="6">
    <source>
        <dbReference type="EMBL" id="MFF5292017.1"/>
    </source>
</evidence>
<evidence type="ECO:0000259" key="5">
    <source>
        <dbReference type="Pfam" id="PF02927"/>
    </source>
</evidence>
<dbReference type="InterPro" id="IPR014756">
    <property type="entry name" value="Ig_E-set"/>
</dbReference>
<feature type="domain" description="Glycoside hydrolase family 9" evidence="4">
    <location>
        <begin position="108"/>
        <end position="513"/>
    </location>
</feature>
<gene>
    <name evidence="6" type="ORF">ACFY35_21465</name>
</gene>
<dbReference type="Pfam" id="PF00759">
    <property type="entry name" value="Glyco_hydro_9"/>
    <property type="match status" value="1"/>
</dbReference>
<dbReference type="InterPro" id="IPR004197">
    <property type="entry name" value="Cellulase_Ig-like"/>
</dbReference>
<evidence type="ECO:0000256" key="2">
    <source>
        <dbReference type="ARBA" id="ARBA00023277"/>
    </source>
</evidence>
<dbReference type="InterPro" id="IPR008928">
    <property type="entry name" value="6-hairpin_glycosidase_sf"/>
</dbReference>
<dbReference type="Proteomes" id="UP001602245">
    <property type="component" value="Unassembled WGS sequence"/>
</dbReference>
<name>A0ABW6WFD6_9ACTN</name>
<sequence>MRLVGEDAPAVLVSHLGYNAQATKQALLATTPSAAPVSARLVREDGWTRQLRPAEAQCAAGWSATVYHPLRFDDVTEPGEYRVEAVVDGRVLSSTAFRIGEHVRPGSAVADITAYFRSARSSGEIDRKDRHARFYGDDSGREVDAHGGWLDASGDYSKFLSHLTYTRMMSPQQIPLVAWALAQAAAELPAVHPGFRTSQHARLRDEALHGADFLMRFRSPDGYFYTGIFDALTKVLEERVITAPLQDSVRTQRWQAAYRHGGGMAIAALARAATLDQAGEFGPEEYWTAAVRGFEHLERHNTKYLFDGRESIIDEYCALMAATELVRAGRRRGADVVAFEQAARARARALTARRRFDDDGVGYLVGDATGAPFFHATEPGLPVIALILAAEQLPDTASEARGLASALLADLARRTDAVPNPFGYPRQRVQPIGGEARDAFFYPHENETGYWWQGENAGLASLAYAATLGARLDEVSPELRERLLRLADDVLGWVGGLNPFDSCMLQGKGRNNPDYSSEYQNSPGGIANGITSGFHDEDAIALLPDDAPDGEQWRWAEQWIPHSGWYVLAVCAAR</sequence>
<dbReference type="Gene3D" id="2.60.40.10">
    <property type="entry name" value="Immunoglobulins"/>
    <property type="match status" value="1"/>
</dbReference>
<dbReference type="SUPFAM" id="SSF81296">
    <property type="entry name" value="E set domains"/>
    <property type="match status" value="1"/>
</dbReference>
<evidence type="ECO:0000259" key="4">
    <source>
        <dbReference type="Pfam" id="PF00759"/>
    </source>
</evidence>
<keyword evidence="3" id="KW-0624">Polysaccharide degradation</keyword>
<evidence type="ECO:0000256" key="1">
    <source>
        <dbReference type="ARBA" id="ARBA00007072"/>
    </source>
</evidence>
<keyword evidence="7" id="KW-1185">Reference proteome</keyword>
<dbReference type="InterPro" id="IPR013783">
    <property type="entry name" value="Ig-like_fold"/>
</dbReference>
<dbReference type="Pfam" id="PF02927">
    <property type="entry name" value="CelD_N"/>
    <property type="match status" value="1"/>
</dbReference>
<comment type="caution">
    <text evidence="6">The sequence shown here is derived from an EMBL/GenBank/DDBJ whole genome shotgun (WGS) entry which is preliminary data.</text>
</comment>
<dbReference type="RefSeq" id="WP_026205343.1">
    <property type="nucleotide sequence ID" value="NZ_JBIAZU010000004.1"/>
</dbReference>